<dbReference type="InterPro" id="IPR021858">
    <property type="entry name" value="Fun_TF"/>
</dbReference>
<dbReference type="OrthoDB" id="407832at2759"/>
<dbReference type="PANTHER" id="PTHR37563:SF2">
    <property type="entry name" value="PHYTANOYL-COA DIOXYGENASE FAMILY PROTEIN (AFU_ORTHOLOGUE AFUA_2G03330)"/>
    <property type="match status" value="1"/>
</dbReference>
<evidence type="ECO:0000313" key="3">
    <source>
        <dbReference type="EMBL" id="TRX97493.1"/>
    </source>
</evidence>
<protein>
    <recommendedName>
        <fullName evidence="5">Phytanoyl-CoA dioxygenase</fullName>
    </recommendedName>
</protein>
<evidence type="ECO:0000313" key="4">
    <source>
        <dbReference type="Proteomes" id="UP000319160"/>
    </source>
</evidence>
<feature type="compositionally biased region" description="Basic and acidic residues" evidence="2">
    <location>
        <begin position="62"/>
        <end position="73"/>
    </location>
</feature>
<dbReference type="InterPro" id="IPR008775">
    <property type="entry name" value="Phytyl_CoA_dOase-like"/>
</dbReference>
<keyword evidence="1" id="KW-0539">Nucleus</keyword>
<evidence type="ECO:0008006" key="5">
    <source>
        <dbReference type="Google" id="ProtNLM"/>
    </source>
</evidence>
<dbReference type="Pfam" id="PF05721">
    <property type="entry name" value="PhyH"/>
    <property type="match status" value="1"/>
</dbReference>
<reference evidence="4" key="1">
    <citation type="submission" date="2019-06" db="EMBL/GenBank/DDBJ databases">
        <title>Draft genome sequence of the griseofulvin-producing fungus Xylaria cubensis strain G536.</title>
        <authorList>
            <person name="Mead M.E."/>
            <person name="Raja H.A."/>
            <person name="Steenwyk J.L."/>
            <person name="Knowles S.L."/>
            <person name="Oberlies N.H."/>
            <person name="Rokas A."/>
        </authorList>
    </citation>
    <scope>NUCLEOTIDE SEQUENCE [LARGE SCALE GENOMIC DNA]</scope>
    <source>
        <strain evidence="4">G536</strain>
    </source>
</reference>
<accession>A0A553IBC1</accession>
<name>A0A553IBC1_9PEZI</name>
<dbReference type="PANTHER" id="PTHR37563">
    <property type="entry name" value="PHYTANOYL-COA DIOXYGENASE FAMILY PROTEIN (AFU_ORTHOLOGUE AFUA_2G03330)"/>
    <property type="match status" value="1"/>
</dbReference>
<comment type="caution">
    <text evidence="3">The sequence shown here is derived from an EMBL/GenBank/DDBJ whole genome shotgun (WGS) entry which is preliminary data.</text>
</comment>
<dbReference type="AlphaFoldDB" id="A0A553IBC1"/>
<feature type="region of interest" description="Disordered" evidence="2">
    <location>
        <begin position="51"/>
        <end position="73"/>
    </location>
</feature>
<dbReference type="Gene3D" id="2.60.120.620">
    <property type="entry name" value="q2cbj1_9rhob like domain"/>
    <property type="match status" value="1"/>
</dbReference>
<dbReference type="InterPro" id="IPR051961">
    <property type="entry name" value="Fungal_Metabolite_Diox"/>
</dbReference>
<dbReference type="Proteomes" id="UP000319160">
    <property type="component" value="Unassembled WGS sequence"/>
</dbReference>
<gene>
    <name evidence="3" type="ORF">FHL15_001771</name>
</gene>
<keyword evidence="4" id="KW-1185">Reference proteome</keyword>
<organism evidence="3 4">
    <name type="scientific">Xylaria flabelliformis</name>
    <dbReference type="NCBI Taxonomy" id="2512241"/>
    <lineage>
        <taxon>Eukaryota</taxon>
        <taxon>Fungi</taxon>
        <taxon>Dikarya</taxon>
        <taxon>Ascomycota</taxon>
        <taxon>Pezizomycotina</taxon>
        <taxon>Sordariomycetes</taxon>
        <taxon>Xylariomycetidae</taxon>
        <taxon>Xylariales</taxon>
        <taxon>Xylariaceae</taxon>
        <taxon>Xylaria</taxon>
    </lineage>
</organism>
<dbReference type="Pfam" id="PF11951">
    <property type="entry name" value="Fungal_trans_2"/>
    <property type="match status" value="1"/>
</dbReference>
<sequence length="800" mass="88678">MPRQYRSAAIHAGSVNLSFPIFKGDETLPVCNRCSKAQLYCDRSGRLVSTPKHPSGNDVDSSQEHKYSSLDDAPRKALESSDLANYFRRYISNVAPWYDLSDSQCSFSAEVPIIALDEPLLFCAVIALSAMYVSQTTAPSVRSVAETYHTRCIRRLIDLDPEDVLIKKGVALASTCLLRSYEILAEDHDPNRHLKGAFSLASQLQDFLDHPVGGLLHSGFWNYLREDITFSLFGNCPLKMNLDPIPRLRNVSSDQDYLNAISLVLGRIINAMTVTTAVKIRDSWETMLCYVEEWLSELPAHFKPFSRAAHPSLSRLPTIYMLKACHAASRHYCLVSLAMLAIHAQTDTHVERLIFLAFSMGLSVNTIETKEDLLEHIGLEICGIAFTSNEPSVLVNAFGPICHCAKYIRVEASQDEVVRHLVASKKATAAGASWASHDICSANRRRNPSSGFALIGKMLTIVCKGQTLLRASLAVSRRPILQARLLSTQRLPQVVRPSTEEIKNKRLSEKNLEKAVRGVHLDGLVVVEGVIPHEHIDHLNTKMVEDALILQARGEDGPFNYNVGNIQQDAPPYAEYFYPSIFTSCVAPILPLISSSVIGPRPKWTFCSGNTALPPVPGASPQRQPVHADADFAHPEHPFALVINIPLVDMSPHNGSTEVWLGTHTGTGGIEAQEGAHGERASGRIKQDILANRVKTHGSPLQPNIKKGSIVIRDLRLWHAGMPNHSEEVRVMLAQIHFANWYRNPMRLEFAEDIKPVLEELDSRGELGLEVPVDWVSKQQAVDGYLNRAFGNAYDFNQAP</sequence>
<evidence type="ECO:0000256" key="2">
    <source>
        <dbReference type="SAM" id="MobiDB-lite"/>
    </source>
</evidence>
<dbReference type="SUPFAM" id="SSF51197">
    <property type="entry name" value="Clavaminate synthase-like"/>
    <property type="match status" value="1"/>
</dbReference>
<dbReference type="EMBL" id="VFLP01000006">
    <property type="protein sequence ID" value="TRX97493.1"/>
    <property type="molecule type" value="Genomic_DNA"/>
</dbReference>
<evidence type="ECO:0000256" key="1">
    <source>
        <dbReference type="ARBA" id="ARBA00023242"/>
    </source>
</evidence>
<proteinExistence type="predicted"/>